<feature type="transmembrane region" description="Helical" evidence="11">
    <location>
        <begin position="328"/>
        <end position="346"/>
    </location>
</feature>
<dbReference type="PANTHER" id="PTHR22763:SF164">
    <property type="entry name" value="RING FINGER PROTEIN 145-LIKE"/>
    <property type="match status" value="1"/>
</dbReference>
<feature type="compositionally biased region" description="Basic and acidic residues" evidence="10">
    <location>
        <begin position="666"/>
        <end position="680"/>
    </location>
</feature>
<evidence type="ECO:0000256" key="3">
    <source>
        <dbReference type="ARBA" id="ARBA00022723"/>
    </source>
</evidence>
<dbReference type="GO" id="GO:0016020">
    <property type="term" value="C:membrane"/>
    <property type="evidence" value="ECO:0007669"/>
    <property type="project" value="UniProtKB-SubCell"/>
</dbReference>
<keyword evidence="14" id="KW-1185">Reference proteome</keyword>
<dbReference type="PROSITE" id="PS50089">
    <property type="entry name" value="ZF_RING_2"/>
    <property type="match status" value="1"/>
</dbReference>
<dbReference type="AlphaFoldDB" id="A0ABD1KJ85"/>
<dbReference type="Proteomes" id="UP001591681">
    <property type="component" value="Unassembled WGS sequence"/>
</dbReference>
<feature type="transmembrane region" description="Helical" evidence="11">
    <location>
        <begin position="141"/>
        <end position="161"/>
    </location>
</feature>
<dbReference type="PANTHER" id="PTHR22763">
    <property type="entry name" value="RING ZINC FINGER PROTEIN"/>
    <property type="match status" value="1"/>
</dbReference>
<evidence type="ECO:0000256" key="6">
    <source>
        <dbReference type="ARBA" id="ARBA00022989"/>
    </source>
</evidence>
<dbReference type="GO" id="GO:0008270">
    <property type="term" value="F:zinc ion binding"/>
    <property type="evidence" value="ECO:0007669"/>
    <property type="project" value="UniProtKB-KW"/>
</dbReference>
<dbReference type="Gene3D" id="3.30.40.10">
    <property type="entry name" value="Zinc/RING finger domain, C3HC4 (zinc finger)"/>
    <property type="match status" value="1"/>
</dbReference>
<protein>
    <recommendedName>
        <fullName evidence="8">RING finger protein 145</fullName>
    </recommendedName>
</protein>
<evidence type="ECO:0000256" key="5">
    <source>
        <dbReference type="ARBA" id="ARBA00022833"/>
    </source>
</evidence>
<feature type="transmembrane region" description="Helical" evidence="11">
    <location>
        <begin position="167"/>
        <end position="188"/>
    </location>
</feature>
<keyword evidence="3" id="KW-0479">Metal-binding</keyword>
<feature type="transmembrane region" description="Helical" evidence="11">
    <location>
        <begin position="398"/>
        <end position="426"/>
    </location>
</feature>
<feature type="compositionally biased region" description="Acidic residues" evidence="10">
    <location>
        <begin position="607"/>
        <end position="626"/>
    </location>
</feature>
<feature type="transmembrane region" description="Helical" evidence="11">
    <location>
        <begin position="53"/>
        <end position="77"/>
    </location>
</feature>
<dbReference type="Pfam" id="PF13639">
    <property type="entry name" value="zf-RING_2"/>
    <property type="match status" value="1"/>
</dbReference>
<keyword evidence="7 11" id="KW-0472">Membrane</keyword>
<feature type="compositionally biased region" description="Polar residues" evidence="10">
    <location>
        <begin position="570"/>
        <end position="584"/>
    </location>
</feature>
<dbReference type="EMBL" id="JBHFQA010000005">
    <property type="protein sequence ID" value="KAL2099254.1"/>
    <property type="molecule type" value="Genomic_DNA"/>
</dbReference>
<evidence type="ECO:0000256" key="1">
    <source>
        <dbReference type="ARBA" id="ARBA00004141"/>
    </source>
</evidence>
<evidence type="ECO:0000256" key="10">
    <source>
        <dbReference type="SAM" id="MobiDB-lite"/>
    </source>
</evidence>
<comment type="subcellular location">
    <subcellularLocation>
        <location evidence="1">Membrane</location>
        <topology evidence="1">Multi-pass membrane protein</topology>
    </subcellularLocation>
</comment>
<feature type="transmembrane region" description="Helical" evidence="11">
    <location>
        <begin position="298"/>
        <end position="316"/>
    </location>
</feature>
<dbReference type="SUPFAM" id="SSF57850">
    <property type="entry name" value="RING/U-box"/>
    <property type="match status" value="1"/>
</dbReference>
<feature type="compositionally biased region" description="Basic and acidic residues" evidence="10">
    <location>
        <begin position="627"/>
        <end position="639"/>
    </location>
</feature>
<reference evidence="13 14" key="1">
    <citation type="submission" date="2024-09" db="EMBL/GenBank/DDBJ databases">
        <title>A chromosome-level genome assembly of Gray's grenadier anchovy, Coilia grayii.</title>
        <authorList>
            <person name="Fu Z."/>
        </authorList>
    </citation>
    <scope>NUCLEOTIDE SEQUENCE [LARGE SCALE GENOMIC DNA]</scope>
    <source>
        <strain evidence="13">G4</strain>
        <tissue evidence="13">Muscle</tissue>
    </source>
</reference>
<organism evidence="13 14">
    <name type="scientific">Coilia grayii</name>
    <name type="common">Gray's grenadier anchovy</name>
    <dbReference type="NCBI Taxonomy" id="363190"/>
    <lineage>
        <taxon>Eukaryota</taxon>
        <taxon>Metazoa</taxon>
        <taxon>Chordata</taxon>
        <taxon>Craniata</taxon>
        <taxon>Vertebrata</taxon>
        <taxon>Euteleostomi</taxon>
        <taxon>Actinopterygii</taxon>
        <taxon>Neopterygii</taxon>
        <taxon>Teleostei</taxon>
        <taxon>Clupei</taxon>
        <taxon>Clupeiformes</taxon>
        <taxon>Clupeoidei</taxon>
        <taxon>Engraulidae</taxon>
        <taxon>Coilinae</taxon>
        <taxon>Coilia</taxon>
    </lineage>
</organism>
<evidence type="ECO:0000256" key="4">
    <source>
        <dbReference type="ARBA" id="ARBA00022771"/>
    </source>
</evidence>
<feature type="transmembrane region" description="Helical" evidence="11">
    <location>
        <begin position="469"/>
        <end position="490"/>
    </location>
</feature>
<dbReference type="InterPro" id="IPR050731">
    <property type="entry name" value="HRD1_E3_ubiq-ligases"/>
</dbReference>
<feature type="region of interest" description="Disordered" evidence="10">
    <location>
        <begin position="570"/>
        <end position="719"/>
    </location>
</feature>
<feature type="transmembrane region" description="Helical" evidence="11">
    <location>
        <begin position="114"/>
        <end position="134"/>
    </location>
</feature>
<evidence type="ECO:0000256" key="9">
    <source>
        <dbReference type="PROSITE-ProRule" id="PRU00175"/>
    </source>
</evidence>
<dbReference type="CDD" id="cd16476">
    <property type="entry name" value="RING-H2_RNF139-like"/>
    <property type="match status" value="1"/>
</dbReference>
<evidence type="ECO:0000256" key="11">
    <source>
        <dbReference type="SAM" id="Phobius"/>
    </source>
</evidence>
<evidence type="ECO:0000313" key="13">
    <source>
        <dbReference type="EMBL" id="KAL2099254.1"/>
    </source>
</evidence>
<keyword evidence="4 9" id="KW-0863">Zinc-finger</keyword>
<feature type="compositionally biased region" description="Acidic residues" evidence="10">
    <location>
        <begin position="590"/>
        <end position="600"/>
    </location>
</feature>
<proteinExistence type="predicted"/>
<comment type="caution">
    <text evidence="13">The sequence shown here is derived from an EMBL/GenBank/DDBJ whole genome shotgun (WGS) entry which is preliminary data.</text>
</comment>
<name>A0ABD1KJ85_9TELE</name>
<dbReference type="FunFam" id="3.30.40.10:FF:000145">
    <property type="entry name" value="RING finger protein 145"/>
    <property type="match status" value="1"/>
</dbReference>
<sequence>MSWLENVANVALRVPSLLALDLLYKCDVESFTEHIKARNEDMRFKYKYVIWNVYYVGQLLSLVMLVLPLGHIVQLYLHVLTGLLLYVGHHNCRDYIQEEMRYGLERPLYLDSHALNSFVSTLTSQVIVCTLCAFLMRTRQVWLFSAHLLPLLARACCLPLNTVSTVASASMVISCLQVAAFLLSNMFVPYRLARAAYREIQVVGLHRLFAVCVSVWQSFSVPLLFSVFWLLLFGAQLSSSASSHQGVLLYLLGSVSECCSTPYSLMGLACVVSYMALGLMNLCKFFLGGYAAVQNHNVMHSGVTEGVTLLLLALQTGLLDMSSVQRSFLLSIILFIILTSTLQNMIEITEPIVLALAASRNRSVWKHLRGLSMCVLLLLSPVLMAYKLSQFFVMDLWLLILLSSCILTSLQVTGTLLIYGLFMLEVCLSTAIGGLDEVVYYVNGVCRALEFLLAVCVVLYGAWECVFGEWSWLGASVLIVHSYCSVWLRARAGWSNFLLRREAARKISQLPRATQQQLKDHNDVCAICYQDMSSAVITYCGHYFHGNCLRKWLYVQETCPMCHTQIKQAPPTQTSAAGDASQGNASQEEAAPDDDDDDDGSSSSSSEGEEFTEEEQEIEESDEGEEEQKSPEDEVHIESSCEEGDPSCCGDADSNTKTSVASLKPLEPDTERQLSAEGHAHTSKHTCPHTPETDEGGVVAASPLCSDSNGLPHSHHDRF</sequence>
<evidence type="ECO:0000256" key="2">
    <source>
        <dbReference type="ARBA" id="ARBA00022692"/>
    </source>
</evidence>
<feature type="transmembrane region" description="Helical" evidence="11">
    <location>
        <begin position="367"/>
        <end position="386"/>
    </location>
</feature>
<evidence type="ECO:0000256" key="8">
    <source>
        <dbReference type="ARBA" id="ARBA00035709"/>
    </source>
</evidence>
<keyword evidence="5" id="KW-0862">Zinc</keyword>
<gene>
    <name evidence="13" type="ORF">ACEWY4_005734</name>
</gene>
<dbReference type="SMART" id="SM00744">
    <property type="entry name" value="RINGv"/>
    <property type="match status" value="1"/>
</dbReference>
<feature type="transmembrane region" description="Helical" evidence="11">
    <location>
        <begin position="438"/>
        <end position="463"/>
    </location>
</feature>
<evidence type="ECO:0000313" key="14">
    <source>
        <dbReference type="Proteomes" id="UP001591681"/>
    </source>
</evidence>
<feature type="domain" description="RING-type" evidence="12">
    <location>
        <begin position="525"/>
        <end position="563"/>
    </location>
</feature>
<keyword evidence="6 11" id="KW-1133">Transmembrane helix</keyword>
<feature type="transmembrane region" description="Helical" evidence="11">
    <location>
        <begin position="208"/>
        <end position="232"/>
    </location>
</feature>
<evidence type="ECO:0000259" key="12">
    <source>
        <dbReference type="PROSITE" id="PS50089"/>
    </source>
</evidence>
<dbReference type="Pfam" id="PF13705">
    <property type="entry name" value="TRC8_N"/>
    <property type="match status" value="1"/>
</dbReference>
<dbReference type="InterPro" id="IPR011016">
    <property type="entry name" value="Znf_RING-CH"/>
</dbReference>
<keyword evidence="2 11" id="KW-0812">Transmembrane</keyword>
<evidence type="ECO:0000256" key="7">
    <source>
        <dbReference type="ARBA" id="ARBA00023136"/>
    </source>
</evidence>
<dbReference type="InterPro" id="IPR013083">
    <property type="entry name" value="Znf_RING/FYVE/PHD"/>
</dbReference>
<dbReference type="InterPro" id="IPR025754">
    <property type="entry name" value="TRC8_N_dom"/>
</dbReference>
<feature type="transmembrane region" description="Helical" evidence="11">
    <location>
        <begin position="263"/>
        <end position="286"/>
    </location>
</feature>
<dbReference type="InterPro" id="IPR001841">
    <property type="entry name" value="Znf_RING"/>
</dbReference>
<dbReference type="SMART" id="SM00184">
    <property type="entry name" value="RING"/>
    <property type="match status" value="1"/>
</dbReference>
<accession>A0ABD1KJ85</accession>